<accession>A0ABM0MD93</accession>
<dbReference type="InterPro" id="IPR024731">
    <property type="entry name" value="NELL2-like_EGF"/>
</dbReference>
<dbReference type="Gene3D" id="2.10.50.10">
    <property type="entry name" value="Tumor Necrosis Factor Receptor, subunit A, domain 2"/>
    <property type="match status" value="3"/>
</dbReference>
<organism evidence="12 13">
    <name type="scientific">Saccoglossus kowalevskii</name>
    <name type="common">Acorn worm</name>
    <dbReference type="NCBI Taxonomy" id="10224"/>
    <lineage>
        <taxon>Eukaryota</taxon>
        <taxon>Metazoa</taxon>
        <taxon>Hemichordata</taxon>
        <taxon>Enteropneusta</taxon>
        <taxon>Harrimaniidae</taxon>
        <taxon>Saccoglossus</taxon>
    </lineage>
</organism>
<dbReference type="PANTHER" id="PTHR24046">
    <property type="entry name" value="SIGNAL PEPTIDE, CUB AND EGF-LIKE DOMAIN-CONTAINING"/>
    <property type="match status" value="1"/>
</dbReference>
<dbReference type="InterPro" id="IPR018097">
    <property type="entry name" value="EGF_Ca-bd_CS"/>
</dbReference>
<dbReference type="InterPro" id="IPR011641">
    <property type="entry name" value="Tyr-kin_ephrin_A/B_rcpt-like"/>
</dbReference>
<evidence type="ECO:0000256" key="5">
    <source>
        <dbReference type="ARBA" id="ARBA00022737"/>
    </source>
</evidence>
<dbReference type="Pfam" id="PF12662">
    <property type="entry name" value="cEGF"/>
    <property type="match status" value="1"/>
</dbReference>
<dbReference type="SMART" id="SM00042">
    <property type="entry name" value="CUB"/>
    <property type="match status" value="1"/>
</dbReference>
<feature type="domain" description="EGF-like" evidence="11">
    <location>
        <begin position="222"/>
        <end position="262"/>
    </location>
</feature>
<keyword evidence="8" id="KW-0325">Glycoprotein</keyword>
<keyword evidence="7 9" id="KW-1015">Disulfide bond</keyword>
<feature type="domain" description="EGF-like" evidence="11">
    <location>
        <begin position="263"/>
        <end position="303"/>
    </location>
</feature>
<evidence type="ECO:0000256" key="7">
    <source>
        <dbReference type="ARBA" id="ARBA00023157"/>
    </source>
</evidence>
<keyword evidence="12" id="KW-1185">Reference proteome</keyword>
<dbReference type="PROSITE" id="PS01180">
    <property type="entry name" value="CUB"/>
    <property type="match status" value="1"/>
</dbReference>
<dbReference type="Pfam" id="PF12947">
    <property type="entry name" value="EGF_3"/>
    <property type="match status" value="1"/>
</dbReference>
<dbReference type="SUPFAM" id="SSF49854">
    <property type="entry name" value="Spermadhesin, CUB domain"/>
    <property type="match status" value="1"/>
</dbReference>
<feature type="disulfide bond" evidence="9">
    <location>
        <begin position="512"/>
        <end position="522"/>
    </location>
</feature>
<dbReference type="InterPro" id="IPR049883">
    <property type="entry name" value="NOTCH1_EGF-like"/>
</dbReference>
<dbReference type="SMART" id="SM00179">
    <property type="entry name" value="EGF_CA"/>
    <property type="match status" value="7"/>
</dbReference>
<dbReference type="InterPro" id="IPR001881">
    <property type="entry name" value="EGF-like_Ca-bd_dom"/>
</dbReference>
<evidence type="ECO:0000256" key="9">
    <source>
        <dbReference type="PROSITE-ProRule" id="PRU00076"/>
    </source>
</evidence>
<keyword evidence="3 9" id="KW-0245">EGF-like domain</keyword>
<dbReference type="InterPro" id="IPR052071">
    <property type="entry name" value="SCUB_EGF-like_domain"/>
</dbReference>
<dbReference type="Pfam" id="PF14670">
    <property type="entry name" value="FXa_inhibition"/>
    <property type="match status" value="3"/>
</dbReference>
<keyword evidence="5" id="KW-0677">Repeat</keyword>
<evidence type="ECO:0000256" key="2">
    <source>
        <dbReference type="ARBA" id="ARBA00022525"/>
    </source>
</evidence>
<dbReference type="InterPro" id="IPR009030">
    <property type="entry name" value="Growth_fac_rcpt_cys_sf"/>
</dbReference>
<evidence type="ECO:0000256" key="6">
    <source>
        <dbReference type="ARBA" id="ARBA00022837"/>
    </source>
</evidence>
<comment type="caution">
    <text evidence="9">Lacks conserved residue(s) required for the propagation of feature annotation.</text>
</comment>
<feature type="domain" description="CUB" evidence="10">
    <location>
        <begin position="822"/>
        <end position="936"/>
    </location>
</feature>
<proteinExistence type="predicted"/>
<dbReference type="InterPro" id="IPR000859">
    <property type="entry name" value="CUB_dom"/>
</dbReference>
<dbReference type="InterPro" id="IPR013032">
    <property type="entry name" value="EGF-like_CS"/>
</dbReference>
<dbReference type="Pfam" id="PF07699">
    <property type="entry name" value="Ephrin_rec_like"/>
    <property type="match status" value="3"/>
</dbReference>
<dbReference type="CDD" id="cd00054">
    <property type="entry name" value="EGF_CA"/>
    <property type="match status" value="2"/>
</dbReference>
<dbReference type="Gene3D" id="2.10.25.10">
    <property type="entry name" value="Laminin"/>
    <property type="match status" value="9"/>
</dbReference>
<name>A0ABM0MD93_SACKO</name>
<evidence type="ECO:0000259" key="10">
    <source>
        <dbReference type="PROSITE" id="PS01180"/>
    </source>
</evidence>
<dbReference type="Pfam" id="PF00431">
    <property type="entry name" value="CUB"/>
    <property type="match status" value="1"/>
</dbReference>
<evidence type="ECO:0000313" key="13">
    <source>
        <dbReference type="RefSeq" id="XP_006817984.1"/>
    </source>
</evidence>
<feature type="domain" description="EGF-like" evidence="11">
    <location>
        <begin position="508"/>
        <end position="546"/>
    </location>
</feature>
<dbReference type="RefSeq" id="XP_006817984.1">
    <property type="nucleotide sequence ID" value="XM_006817921.1"/>
</dbReference>
<keyword evidence="6" id="KW-0106">Calcium</keyword>
<reference evidence="13" key="1">
    <citation type="submission" date="2025-08" db="UniProtKB">
        <authorList>
            <consortium name="RefSeq"/>
        </authorList>
    </citation>
    <scope>IDENTIFICATION</scope>
    <source>
        <tissue evidence="13">Testes</tissue>
    </source>
</reference>
<dbReference type="GeneID" id="100372824"/>
<dbReference type="InterPro" id="IPR000742">
    <property type="entry name" value="EGF"/>
</dbReference>
<sequence length="1012" mass="111746">MPIANNVFFRSSHSVSRFGDTLEIDLQAGVVYGSNAFVSIIVPPHPDNNAKCDSQAVVKIDFSGPYKAARFVLDYAEPPRLWTVDISDSPSGDGFGGDDKFTGNMAETQIFNRQLRVYSNNLPGYMGATINGGLLMKIVDDVVDEGTRLILEVSNERIEWNNQSTEKDFLVSKFLYTLKGQQPLYGRVDYDVYAGFNRVPAGTYRTGTGLCKVTIILIRNTDVDECELGVHNCHTHAVCQNTPNSFRCSCLNGYRGNGVVCSDMDECEVNNGGCVHTCTNTDGSFQCECKLGFQLHPNQRNCIDKNECETGEHGCQYDCINAIGSYICQCPDKYFLNEDGQTCSLDPGCRNPNVGCAHFCVDVSGGESVCGCRFGFKISSNRKDCISTCAHGNGGCQHICTDSPIGPICSCLGKYNLHIDGNTCIGKETCGINNGGCDRVCVDTNTGVKCSCPQGYKLQSDARTCKDIDECAIENGGCQVDCKNTFGGYECRCQSGYKLLPNGMTCEDIDECSINGTCDHTCINAPGSFQCLCDKGYQEYGITHCGDRDECSIANGGCQHTCTNYPGSYKCECNSDYTLHPNGKDCLDKCDVNCVKKRTNRNLKRTIKTLRRSINKENFFVRFSGGEYEVTRRSLITPDFQTLCKLGQILVESTCVACSVGTFYDIDEGQCIPCPAGSYQDKEGQLLCNKCPKQGSGVIGARNLTECGGQCNPGEHSINGFKPCQPCTKGSFQPEWGRTSCFRCGDGLTTKGTASASFSECTVKERCMPGYFYNIGKHICELCPIGTYQPDFTQYFCIRCPGGTTTDEPGASEPTSCKGKRCGGEINEYSGFIESPNYPGDYPTNVECTWNISPPKGRRILVVIPEIFLANDATDMCGDQLVMRKSSSPYSMITYESCVTHTSPIAFTTRSRKLWVRFKSNANISAKGFQIPYVTYDENYQDLIYNIVRDGRLYESDHHLEILKDKKLVAALFDVIAFPQHYFSYTQEESRSMFPKSFLRLLRSKVSRFFRL</sequence>
<dbReference type="InterPro" id="IPR026823">
    <property type="entry name" value="cEGF"/>
</dbReference>
<evidence type="ECO:0000256" key="4">
    <source>
        <dbReference type="ARBA" id="ARBA00022729"/>
    </source>
</evidence>
<keyword evidence="2" id="KW-0964">Secreted</keyword>
<protein>
    <submittedName>
        <fullName evidence="13">Signal peptide, CUB domain, EGF-like 2</fullName>
    </submittedName>
</protein>
<comment type="subcellular location">
    <subcellularLocation>
        <location evidence="1">Secreted</location>
    </subcellularLocation>
</comment>
<gene>
    <name evidence="13" type="primary">SCUBE2</name>
</gene>
<dbReference type="InterPro" id="IPR000152">
    <property type="entry name" value="EGF-type_Asp/Asn_hydroxyl_site"/>
</dbReference>
<evidence type="ECO:0000256" key="1">
    <source>
        <dbReference type="ARBA" id="ARBA00004613"/>
    </source>
</evidence>
<keyword evidence="4" id="KW-0732">Signal</keyword>
<dbReference type="SMART" id="SM00181">
    <property type="entry name" value="EGF"/>
    <property type="match status" value="9"/>
</dbReference>
<dbReference type="PROSITE" id="PS01186">
    <property type="entry name" value="EGF_2"/>
    <property type="match status" value="4"/>
</dbReference>
<dbReference type="Proteomes" id="UP000694865">
    <property type="component" value="Unplaced"/>
</dbReference>
<evidence type="ECO:0000259" key="11">
    <source>
        <dbReference type="PROSITE" id="PS50026"/>
    </source>
</evidence>
<dbReference type="Gene3D" id="2.60.120.290">
    <property type="entry name" value="Spermadhesin, CUB domain"/>
    <property type="match status" value="1"/>
</dbReference>
<dbReference type="PROSITE" id="PS01187">
    <property type="entry name" value="EGF_CA"/>
    <property type="match status" value="3"/>
</dbReference>
<dbReference type="PROSITE" id="PS00010">
    <property type="entry name" value="ASX_HYDROXYL"/>
    <property type="match status" value="6"/>
</dbReference>
<dbReference type="Pfam" id="PF07645">
    <property type="entry name" value="EGF_CA"/>
    <property type="match status" value="1"/>
</dbReference>
<dbReference type="InterPro" id="IPR035914">
    <property type="entry name" value="Sperma_CUB_dom_sf"/>
</dbReference>
<dbReference type="SUPFAM" id="SSF57184">
    <property type="entry name" value="Growth factor receptor domain"/>
    <property type="match status" value="4"/>
</dbReference>
<evidence type="ECO:0000256" key="8">
    <source>
        <dbReference type="ARBA" id="ARBA00023180"/>
    </source>
</evidence>
<dbReference type="PROSITE" id="PS50026">
    <property type="entry name" value="EGF_3"/>
    <property type="match status" value="4"/>
</dbReference>
<dbReference type="CDD" id="cd00041">
    <property type="entry name" value="CUB"/>
    <property type="match status" value="1"/>
</dbReference>
<dbReference type="SMART" id="SM01411">
    <property type="entry name" value="Ephrin_rec_like"/>
    <property type="match status" value="3"/>
</dbReference>
<dbReference type="Pfam" id="PF12661">
    <property type="entry name" value="hEGF"/>
    <property type="match status" value="1"/>
</dbReference>
<evidence type="ECO:0000256" key="3">
    <source>
        <dbReference type="ARBA" id="ARBA00022536"/>
    </source>
</evidence>
<dbReference type="SUPFAM" id="SSF57196">
    <property type="entry name" value="EGF/Laminin"/>
    <property type="match status" value="1"/>
</dbReference>
<dbReference type="PANTHER" id="PTHR24046:SF7">
    <property type="entry name" value="CUB DOMAIN-CONTAINING PROTEIN"/>
    <property type="match status" value="1"/>
</dbReference>
<evidence type="ECO:0000313" key="12">
    <source>
        <dbReference type="Proteomes" id="UP000694865"/>
    </source>
</evidence>
<feature type="domain" description="EGF-like" evidence="11">
    <location>
        <begin position="547"/>
        <end position="587"/>
    </location>
</feature>